<dbReference type="Proteomes" id="UP000619293">
    <property type="component" value="Unassembled WGS sequence"/>
</dbReference>
<gene>
    <name evidence="1" type="ORF">Cch02nite_38500</name>
</gene>
<organism evidence="1 2">
    <name type="scientific">Catellatospora chokoriensis</name>
    <dbReference type="NCBI Taxonomy" id="310353"/>
    <lineage>
        <taxon>Bacteria</taxon>
        <taxon>Bacillati</taxon>
        <taxon>Actinomycetota</taxon>
        <taxon>Actinomycetes</taxon>
        <taxon>Micromonosporales</taxon>
        <taxon>Micromonosporaceae</taxon>
        <taxon>Catellatospora</taxon>
    </lineage>
</organism>
<sequence length="108" mass="12353">MVNGLLVGTGWYGLRRRRVLDAVVLFAVRRDWPDWHTHEFVSPRLTEQAAEAAAAADFAYWRRSPLRPRVSVVRLSANDFRIHRRRRDCRAPDCPVESSARAAAGALR</sequence>
<evidence type="ECO:0000313" key="1">
    <source>
        <dbReference type="EMBL" id="GIF90406.1"/>
    </source>
</evidence>
<name>A0A8J3K006_9ACTN</name>
<dbReference type="AlphaFoldDB" id="A0A8J3K006"/>
<proteinExistence type="predicted"/>
<protein>
    <submittedName>
        <fullName evidence="1">Uncharacterized protein</fullName>
    </submittedName>
</protein>
<reference evidence="1 2" key="1">
    <citation type="submission" date="2021-01" db="EMBL/GenBank/DDBJ databases">
        <title>Whole genome shotgun sequence of Catellatospora chokoriensis NBRC 107358.</title>
        <authorList>
            <person name="Komaki H."/>
            <person name="Tamura T."/>
        </authorList>
    </citation>
    <scope>NUCLEOTIDE SEQUENCE [LARGE SCALE GENOMIC DNA]</scope>
    <source>
        <strain evidence="1 2">NBRC 107358</strain>
    </source>
</reference>
<dbReference type="EMBL" id="BONG01000023">
    <property type="protein sequence ID" value="GIF90406.1"/>
    <property type="molecule type" value="Genomic_DNA"/>
</dbReference>
<keyword evidence="2" id="KW-1185">Reference proteome</keyword>
<comment type="caution">
    <text evidence="1">The sequence shown here is derived from an EMBL/GenBank/DDBJ whole genome shotgun (WGS) entry which is preliminary data.</text>
</comment>
<accession>A0A8J3K006</accession>
<evidence type="ECO:0000313" key="2">
    <source>
        <dbReference type="Proteomes" id="UP000619293"/>
    </source>
</evidence>
<dbReference type="RefSeq" id="WP_191842623.1">
    <property type="nucleotide sequence ID" value="NZ_BAAALB010000024.1"/>
</dbReference>